<dbReference type="Gene3D" id="3.40.50.300">
    <property type="entry name" value="P-loop containing nucleotide triphosphate hydrolases"/>
    <property type="match status" value="1"/>
</dbReference>
<evidence type="ECO:0000256" key="1">
    <source>
        <dbReference type="ARBA" id="ARBA00022741"/>
    </source>
</evidence>
<evidence type="ECO:0000313" key="5">
    <source>
        <dbReference type="EMBL" id="MDK8602793.1"/>
    </source>
</evidence>
<dbReference type="PATRIC" id="fig|59561.3.peg.1140"/>
<dbReference type="GO" id="GO:0022857">
    <property type="term" value="F:transmembrane transporter activity"/>
    <property type="evidence" value="ECO:0007669"/>
    <property type="project" value="TreeGrafter"/>
</dbReference>
<dbReference type="STRING" id="59561.AQZ59_01149"/>
<dbReference type="SMART" id="SM00382">
    <property type="entry name" value="AAA"/>
    <property type="match status" value="1"/>
</dbReference>
<keyword evidence="6" id="KW-1185">Reference proteome</keyword>
<reference evidence="4 6" key="1">
    <citation type="submission" date="2015-11" db="EMBL/GenBank/DDBJ databases">
        <title>Draft Genome Sequence of the Type Strain Trueperella bernardiae LCDC 89-0504T, Isolated from Blood Culture.</title>
        <authorList>
            <person name="Bernier A.-M."/>
            <person name="Bernard K."/>
        </authorList>
    </citation>
    <scope>NUCLEOTIDE SEQUENCE [LARGE SCALE GENOMIC DNA]</scope>
    <source>
        <strain evidence="4 6">LCDC 89-0504</strain>
    </source>
</reference>
<dbReference type="EMBL" id="LNIZ01000004">
    <property type="protein sequence ID" value="KTF04173.1"/>
    <property type="molecule type" value="Genomic_DNA"/>
</dbReference>
<keyword evidence="4" id="KW-0378">Hydrolase</keyword>
<reference evidence="5" key="2">
    <citation type="submission" date="2023-05" db="EMBL/GenBank/DDBJ databases">
        <title>Genomic Catalog of Human Bladder Bacteria.</title>
        <authorList>
            <person name="Du J."/>
        </authorList>
    </citation>
    <scope>NUCLEOTIDE SEQUENCE</scope>
    <source>
        <strain evidence="5">UMB1304A</strain>
    </source>
</reference>
<protein>
    <submittedName>
        <fullName evidence="5">ATP-binding cassette domain-containing protein</fullName>
    </submittedName>
    <submittedName>
        <fullName evidence="4">Lipoprotein-releasing system ATP-binding protein LolD</fullName>
        <ecNumber evidence="4">3.6.3.-</ecNumber>
    </submittedName>
</protein>
<dbReference type="SUPFAM" id="SSF52540">
    <property type="entry name" value="P-loop containing nucleoside triphosphate hydrolases"/>
    <property type="match status" value="1"/>
</dbReference>
<dbReference type="GO" id="GO:0005524">
    <property type="term" value="F:ATP binding"/>
    <property type="evidence" value="ECO:0007669"/>
    <property type="project" value="UniProtKB-KW"/>
</dbReference>
<dbReference type="EC" id="3.6.3.-" evidence="4"/>
<feature type="domain" description="ABC transporter" evidence="3">
    <location>
        <begin position="7"/>
        <end position="228"/>
    </location>
</feature>
<dbReference type="InterPro" id="IPR027417">
    <property type="entry name" value="P-loop_NTPase"/>
</dbReference>
<dbReference type="OrthoDB" id="9802264at2"/>
<dbReference type="InterPro" id="IPR015854">
    <property type="entry name" value="ABC_transpr_LolD-like"/>
</dbReference>
<dbReference type="RefSeq" id="WP_062613696.1">
    <property type="nucleotide sequence ID" value="NZ_CP127099.1"/>
</dbReference>
<proteinExistence type="predicted"/>
<dbReference type="InterPro" id="IPR003439">
    <property type="entry name" value="ABC_transporter-like_ATP-bd"/>
</dbReference>
<comment type="caution">
    <text evidence="4">The sequence shown here is derived from an EMBL/GenBank/DDBJ whole genome shotgun (WGS) entry which is preliminary data.</text>
</comment>
<evidence type="ECO:0000313" key="4">
    <source>
        <dbReference type="EMBL" id="KTF04173.1"/>
    </source>
</evidence>
<dbReference type="PANTHER" id="PTHR24220">
    <property type="entry name" value="IMPORT ATP-BINDING PROTEIN"/>
    <property type="match status" value="1"/>
</dbReference>
<dbReference type="Proteomes" id="UP000054404">
    <property type="component" value="Unassembled WGS sequence"/>
</dbReference>
<dbReference type="Pfam" id="PF00005">
    <property type="entry name" value="ABC_tran"/>
    <property type="match status" value="1"/>
</dbReference>
<dbReference type="InterPro" id="IPR003593">
    <property type="entry name" value="AAA+_ATPase"/>
</dbReference>
<dbReference type="Proteomes" id="UP001225576">
    <property type="component" value="Unassembled WGS sequence"/>
</dbReference>
<evidence type="ECO:0000256" key="2">
    <source>
        <dbReference type="ARBA" id="ARBA00022840"/>
    </source>
</evidence>
<sequence>MANSVVVQASGLTREFYRRGSYFNAVEEANLQVSSGQMVMIQGRSGNGKSTLLNMLAGLLQPTRGQVRICGQLLGDLDDSELSTLRGSRIGYATQQETLIASLNVRENILLPALIAKERGIEKPYDVNARAESLMKALQIEGLSEVYPRELSGGETRRVIIARTLINIPEVVLADEPTGDLDEESTGLVMNLLRSATDDGAAVIVVTHDSDTSSFADQIYTITKGVLK</sequence>
<dbReference type="AlphaFoldDB" id="A0A0W1KKI8"/>
<keyword evidence="2 4" id="KW-0067">ATP-binding</keyword>
<evidence type="ECO:0000313" key="6">
    <source>
        <dbReference type="Proteomes" id="UP000054404"/>
    </source>
</evidence>
<dbReference type="PANTHER" id="PTHR24220:SF662">
    <property type="entry name" value="ABC TRANSPORTER ATP-BINDING PROTEIN"/>
    <property type="match status" value="1"/>
</dbReference>
<dbReference type="GO" id="GO:0005886">
    <property type="term" value="C:plasma membrane"/>
    <property type="evidence" value="ECO:0007669"/>
    <property type="project" value="TreeGrafter"/>
</dbReference>
<keyword evidence="1" id="KW-0547">Nucleotide-binding</keyword>
<evidence type="ECO:0000259" key="3">
    <source>
        <dbReference type="PROSITE" id="PS50893"/>
    </source>
</evidence>
<gene>
    <name evidence="4" type="primary">lolD_3</name>
    <name evidence="4" type="ORF">AQZ59_01149</name>
    <name evidence="5" type="ORF">QP858_10060</name>
</gene>
<keyword evidence="4" id="KW-0449">Lipoprotein</keyword>
<dbReference type="EMBL" id="JASPDQ010000040">
    <property type="protein sequence ID" value="MDK8602793.1"/>
    <property type="molecule type" value="Genomic_DNA"/>
</dbReference>
<organism evidence="4 6">
    <name type="scientific">Trueperella bernardiae</name>
    <dbReference type="NCBI Taxonomy" id="59561"/>
    <lineage>
        <taxon>Bacteria</taxon>
        <taxon>Bacillati</taxon>
        <taxon>Actinomycetota</taxon>
        <taxon>Actinomycetes</taxon>
        <taxon>Actinomycetales</taxon>
        <taxon>Actinomycetaceae</taxon>
        <taxon>Trueperella</taxon>
    </lineage>
</organism>
<dbReference type="GO" id="GO:0016887">
    <property type="term" value="F:ATP hydrolysis activity"/>
    <property type="evidence" value="ECO:0007669"/>
    <property type="project" value="InterPro"/>
</dbReference>
<name>A0A0W1KKI8_9ACTO</name>
<accession>A0A0W1KKI8</accession>
<dbReference type="PROSITE" id="PS50893">
    <property type="entry name" value="ABC_TRANSPORTER_2"/>
    <property type="match status" value="1"/>
</dbReference>